<dbReference type="EMBL" id="NBWZ01000001">
    <property type="protein sequence ID" value="RFA10229.1"/>
    <property type="molecule type" value="Genomic_DNA"/>
</dbReference>
<keyword evidence="1 2" id="KW-0238">DNA-binding</keyword>
<name>A0A3E0VKP9_9MICO</name>
<feature type="DNA-binding region" description="H-T-H motif" evidence="2">
    <location>
        <begin position="41"/>
        <end position="60"/>
    </location>
</feature>
<dbReference type="SUPFAM" id="SSF46689">
    <property type="entry name" value="Homeodomain-like"/>
    <property type="match status" value="1"/>
</dbReference>
<evidence type="ECO:0000256" key="1">
    <source>
        <dbReference type="ARBA" id="ARBA00023125"/>
    </source>
</evidence>
<gene>
    <name evidence="4" type="ORF">B7R54_14195</name>
</gene>
<dbReference type="Gene3D" id="1.10.357.10">
    <property type="entry name" value="Tetracycline Repressor, domain 2"/>
    <property type="match status" value="1"/>
</dbReference>
<dbReference type="GO" id="GO:0003677">
    <property type="term" value="F:DNA binding"/>
    <property type="evidence" value="ECO:0007669"/>
    <property type="project" value="UniProtKB-UniRule"/>
</dbReference>
<evidence type="ECO:0000259" key="3">
    <source>
        <dbReference type="PROSITE" id="PS50977"/>
    </source>
</evidence>
<dbReference type="AlphaFoldDB" id="A0A3E0VKP9"/>
<evidence type="ECO:0000313" key="4">
    <source>
        <dbReference type="EMBL" id="RFA10229.1"/>
    </source>
</evidence>
<evidence type="ECO:0000256" key="2">
    <source>
        <dbReference type="PROSITE-ProRule" id="PRU00335"/>
    </source>
</evidence>
<comment type="caution">
    <text evidence="4">The sequence shown here is derived from an EMBL/GenBank/DDBJ whole genome shotgun (WGS) entry which is preliminary data.</text>
</comment>
<dbReference type="Proteomes" id="UP000256486">
    <property type="component" value="Unassembled WGS sequence"/>
</dbReference>
<proteinExistence type="predicted"/>
<dbReference type="PROSITE" id="PS50977">
    <property type="entry name" value="HTH_TETR_2"/>
    <property type="match status" value="1"/>
</dbReference>
<dbReference type="OrthoDB" id="3193022at2"/>
<dbReference type="RefSeq" id="WP_116415611.1">
    <property type="nucleotide sequence ID" value="NZ_NBWZ01000001.1"/>
</dbReference>
<accession>A0A3E0VKP9</accession>
<dbReference type="InterPro" id="IPR001647">
    <property type="entry name" value="HTH_TetR"/>
</dbReference>
<keyword evidence="5" id="KW-1185">Reference proteome</keyword>
<organism evidence="4 5">
    <name type="scientific">Subtercola boreus</name>
    <dbReference type="NCBI Taxonomy" id="120213"/>
    <lineage>
        <taxon>Bacteria</taxon>
        <taxon>Bacillati</taxon>
        <taxon>Actinomycetota</taxon>
        <taxon>Actinomycetes</taxon>
        <taxon>Micrococcales</taxon>
        <taxon>Microbacteriaceae</taxon>
        <taxon>Subtercola</taxon>
    </lineage>
</organism>
<evidence type="ECO:0000313" key="5">
    <source>
        <dbReference type="Proteomes" id="UP000256486"/>
    </source>
</evidence>
<protein>
    <recommendedName>
        <fullName evidence="3">HTH tetR-type domain-containing protein</fullName>
    </recommendedName>
</protein>
<reference evidence="4 5" key="1">
    <citation type="submission" date="2017-04" db="EMBL/GenBank/DDBJ databases">
        <title>Comparative genome analysis of Subtercola boreus.</title>
        <authorList>
            <person name="Cho Y.-J."/>
            <person name="Cho A."/>
            <person name="Kim O.-S."/>
            <person name="Lee J.-I."/>
        </authorList>
    </citation>
    <scope>NUCLEOTIDE SEQUENCE [LARGE SCALE GENOMIC DNA]</scope>
    <source>
        <strain evidence="4 5">K300</strain>
    </source>
</reference>
<dbReference type="InterPro" id="IPR009057">
    <property type="entry name" value="Homeodomain-like_sf"/>
</dbReference>
<feature type="domain" description="HTH tetR-type" evidence="3">
    <location>
        <begin position="18"/>
        <end position="78"/>
    </location>
</feature>
<sequence>MTGTEHATAAAATDPRSERSAARLREAVLRLASTRPASSISVTALVGAAGVSRKTFYNHAATPAQLLARTLTAELDEARDRAEQELTMSSADLERAVRHRLRAILSAVDARRQIYLQGGGGLSPELYQLLSDHFAAAVEQSIVALHRTPPRLRGFDDEPHRGAALAMYSSFVAHAYAGAIQSWLQHPETPEVDFLLDLIVSALPVWMLSRGAAQH</sequence>